<protein>
    <submittedName>
        <fullName evidence="1">Uncharacterized protein</fullName>
    </submittedName>
</protein>
<reference evidence="1" key="1">
    <citation type="submission" date="2020-11" db="EMBL/GenBank/DDBJ databases">
        <title>Chlorella ohadii genome sequencing and assembly.</title>
        <authorList>
            <person name="Murik O."/>
            <person name="Treves H."/>
            <person name="Kedem I."/>
            <person name="Shotland Y."/>
            <person name="Kaplan A."/>
        </authorList>
    </citation>
    <scope>NUCLEOTIDE SEQUENCE</scope>
    <source>
        <strain evidence="1">1</strain>
    </source>
</reference>
<sequence length="148" mass="16963">MARQLRQAQAVARAASNWVRHDLREILFPSSIPTPPGIEEEHEQRPRRNWPKLFVRVCRRYVETWDSAKMRAERAARDEAAGVAAEQRREEEGPTLGEEFALAAKGGTQALKPFLANLYQSRARSYRDAVQQFVQGYKQVGGPGGWWW</sequence>
<name>A0AAD5H7M5_9CHLO</name>
<gene>
    <name evidence="1" type="ORF">COHA_002197</name>
</gene>
<keyword evidence="2" id="KW-1185">Reference proteome</keyword>
<dbReference type="PANTHER" id="PTHR36064">
    <property type="entry name" value="EMBRYO DEFECTIVE 2735"/>
    <property type="match status" value="1"/>
</dbReference>
<proteinExistence type="predicted"/>
<dbReference type="AlphaFoldDB" id="A0AAD5H7M5"/>
<organism evidence="1 2">
    <name type="scientific">Chlorella ohadii</name>
    <dbReference type="NCBI Taxonomy" id="2649997"/>
    <lineage>
        <taxon>Eukaryota</taxon>
        <taxon>Viridiplantae</taxon>
        <taxon>Chlorophyta</taxon>
        <taxon>core chlorophytes</taxon>
        <taxon>Trebouxiophyceae</taxon>
        <taxon>Chlorellales</taxon>
        <taxon>Chlorellaceae</taxon>
        <taxon>Chlorella clade</taxon>
        <taxon>Chlorella</taxon>
    </lineage>
</organism>
<dbReference type="Proteomes" id="UP001205105">
    <property type="component" value="Unassembled WGS sequence"/>
</dbReference>
<evidence type="ECO:0000313" key="1">
    <source>
        <dbReference type="EMBL" id="KAI7844053.1"/>
    </source>
</evidence>
<dbReference type="EMBL" id="JADXDR010000033">
    <property type="protein sequence ID" value="KAI7844053.1"/>
    <property type="molecule type" value="Genomic_DNA"/>
</dbReference>
<comment type="caution">
    <text evidence="1">The sequence shown here is derived from an EMBL/GenBank/DDBJ whole genome shotgun (WGS) entry which is preliminary data.</text>
</comment>
<evidence type="ECO:0000313" key="2">
    <source>
        <dbReference type="Proteomes" id="UP001205105"/>
    </source>
</evidence>
<accession>A0AAD5H7M5</accession>